<organism evidence="1 2">
    <name type="scientific">Pisolithus microcarpus 441</name>
    <dbReference type="NCBI Taxonomy" id="765257"/>
    <lineage>
        <taxon>Eukaryota</taxon>
        <taxon>Fungi</taxon>
        <taxon>Dikarya</taxon>
        <taxon>Basidiomycota</taxon>
        <taxon>Agaricomycotina</taxon>
        <taxon>Agaricomycetes</taxon>
        <taxon>Agaricomycetidae</taxon>
        <taxon>Boletales</taxon>
        <taxon>Sclerodermatineae</taxon>
        <taxon>Pisolithaceae</taxon>
        <taxon>Pisolithus</taxon>
    </lineage>
</organism>
<protein>
    <submittedName>
        <fullName evidence="1">Uncharacterized protein</fullName>
    </submittedName>
</protein>
<dbReference type="HOGENOM" id="CLU_1865912_0_0_1"/>
<sequence>MAPLLFHPSFADVSQSTLPSLWPSRMSSFHASSPAIPNRADCVNDPININIDLNWIVAESPKEMTNESTRTHQGYCMICRVCSLSALSYRSNPLAQSAHAMELYLYFPFGSNRGHRVSPPVPMALRVQIPNQGPPVS</sequence>
<evidence type="ECO:0000313" key="1">
    <source>
        <dbReference type="EMBL" id="KIK13927.1"/>
    </source>
</evidence>
<evidence type="ECO:0000313" key="2">
    <source>
        <dbReference type="Proteomes" id="UP000054018"/>
    </source>
</evidence>
<keyword evidence="2" id="KW-1185">Reference proteome</keyword>
<dbReference type="AlphaFoldDB" id="A0A0C9YUP2"/>
<dbReference type="Proteomes" id="UP000054018">
    <property type="component" value="Unassembled WGS sequence"/>
</dbReference>
<dbReference type="OrthoDB" id="10420018at2759"/>
<reference evidence="2" key="2">
    <citation type="submission" date="2015-01" db="EMBL/GenBank/DDBJ databases">
        <title>Evolutionary Origins and Diversification of the Mycorrhizal Mutualists.</title>
        <authorList>
            <consortium name="DOE Joint Genome Institute"/>
            <consortium name="Mycorrhizal Genomics Consortium"/>
            <person name="Kohler A."/>
            <person name="Kuo A."/>
            <person name="Nagy L.G."/>
            <person name="Floudas D."/>
            <person name="Copeland A."/>
            <person name="Barry K.W."/>
            <person name="Cichocki N."/>
            <person name="Veneault-Fourrey C."/>
            <person name="LaButti K."/>
            <person name="Lindquist E.A."/>
            <person name="Lipzen A."/>
            <person name="Lundell T."/>
            <person name="Morin E."/>
            <person name="Murat C."/>
            <person name="Riley R."/>
            <person name="Ohm R."/>
            <person name="Sun H."/>
            <person name="Tunlid A."/>
            <person name="Henrissat B."/>
            <person name="Grigoriev I.V."/>
            <person name="Hibbett D.S."/>
            <person name="Martin F."/>
        </authorList>
    </citation>
    <scope>NUCLEOTIDE SEQUENCE [LARGE SCALE GENOMIC DNA]</scope>
    <source>
        <strain evidence="2">441</strain>
    </source>
</reference>
<name>A0A0C9YUP2_9AGAM</name>
<accession>A0A0C9YUP2</accession>
<dbReference type="EMBL" id="KN833966">
    <property type="protein sequence ID" value="KIK13927.1"/>
    <property type="molecule type" value="Genomic_DNA"/>
</dbReference>
<reference evidence="1 2" key="1">
    <citation type="submission" date="2014-04" db="EMBL/GenBank/DDBJ databases">
        <authorList>
            <consortium name="DOE Joint Genome Institute"/>
            <person name="Kuo A."/>
            <person name="Kohler A."/>
            <person name="Costa M.D."/>
            <person name="Nagy L.G."/>
            <person name="Floudas D."/>
            <person name="Copeland A."/>
            <person name="Barry K.W."/>
            <person name="Cichocki N."/>
            <person name="Veneault-Fourrey C."/>
            <person name="LaButti K."/>
            <person name="Lindquist E.A."/>
            <person name="Lipzen A."/>
            <person name="Lundell T."/>
            <person name="Morin E."/>
            <person name="Murat C."/>
            <person name="Sun H."/>
            <person name="Tunlid A."/>
            <person name="Henrissat B."/>
            <person name="Grigoriev I.V."/>
            <person name="Hibbett D.S."/>
            <person name="Martin F."/>
            <person name="Nordberg H.P."/>
            <person name="Cantor M.N."/>
            <person name="Hua S.X."/>
        </authorList>
    </citation>
    <scope>NUCLEOTIDE SEQUENCE [LARGE SCALE GENOMIC DNA]</scope>
    <source>
        <strain evidence="1 2">441</strain>
    </source>
</reference>
<proteinExistence type="predicted"/>
<gene>
    <name evidence="1" type="ORF">PISMIDRAFT_688300</name>
</gene>